<reference evidence="2 3" key="1">
    <citation type="submission" date="2020-05" db="EMBL/GenBank/DDBJ databases">
        <title>Ramlibacter rhizophilus sp. nov., isolated from rhizosphere soil of national flower Mugunghwa from South Korea.</title>
        <authorList>
            <person name="Zheng-Fei Y."/>
            <person name="Huan T."/>
        </authorList>
    </citation>
    <scope>NUCLEOTIDE SEQUENCE [LARGE SCALE GENOMIC DNA]</scope>
    <source>
        <strain evidence="2 3">H242</strain>
    </source>
</reference>
<dbReference type="InterPro" id="IPR005064">
    <property type="entry name" value="BUG"/>
</dbReference>
<dbReference type="Proteomes" id="UP000500826">
    <property type="component" value="Chromosome"/>
</dbReference>
<proteinExistence type="inferred from homology"/>
<dbReference type="Gene3D" id="3.40.190.10">
    <property type="entry name" value="Periplasmic binding protein-like II"/>
    <property type="match status" value="1"/>
</dbReference>
<gene>
    <name evidence="2" type="ORF">HK414_06320</name>
</gene>
<evidence type="ECO:0000313" key="3">
    <source>
        <dbReference type="Proteomes" id="UP000500826"/>
    </source>
</evidence>
<organism evidence="2 3">
    <name type="scientific">Ramlibacter terrae</name>
    <dbReference type="NCBI Taxonomy" id="2732511"/>
    <lineage>
        <taxon>Bacteria</taxon>
        <taxon>Pseudomonadati</taxon>
        <taxon>Pseudomonadota</taxon>
        <taxon>Betaproteobacteria</taxon>
        <taxon>Burkholderiales</taxon>
        <taxon>Comamonadaceae</taxon>
        <taxon>Ramlibacter</taxon>
    </lineage>
</organism>
<accession>A0ABX6P123</accession>
<dbReference type="Pfam" id="PF03401">
    <property type="entry name" value="TctC"/>
    <property type="match status" value="1"/>
</dbReference>
<evidence type="ECO:0000256" key="1">
    <source>
        <dbReference type="ARBA" id="ARBA00006987"/>
    </source>
</evidence>
<sequence length="111" mass="11490">MDAGKVKLLAVTSDKRDPRFANTPTAAEAGLKAFTLNSWVGLLAPLGTPAATIDRLNKAAGAAVADPAVQKRLAELGLEAAGGPAARLGAMIREDMGLYRGIATRSKLTFE</sequence>
<keyword evidence="3" id="KW-1185">Reference proteome</keyword>
<dbReference type="PANTHER" id="PTHR42928">
    <property type="entry name" value="TRICARBOXYLATE-BINDING PROTEIN"/>
    <property type="match status" value="1"/>
</dbReference>
<evidence type="ECO:0008006" key="4">
    <source>
        <dbReference type="Google" id="ProtNLM"/>
    </source>
</evidence>
<dbReference type="EMBL" id="CP053418">
    <property type="protein sequence ID" value="QJW83763.1"/>
    <property type="molecule type" value="Genomic_DNA"/>
</dbReference>
<dbReference type="PANTHER" id="PTHR42928:SF5">
    <property type="entry name" value="BLR1237 PROTEIN"/>
    <property type="match status" value="1"/>
</dbReference>
<dbReference type="InterPro" id="IPR042100">
    <property type="entry name" value="Bug_dom1"/>
</dbReference>
<comment type="similarity">
    <text evidence="1">Belongs to the UPF0065 (bug) family.</text>
</comment>
<dbReference type="Gene3D" id="3.40.190.150">
    <property type="entry name" value="Bordetella uptake gene, domain 1"/>
    <property type="match status" value="1"/>
</dbReference>
<name>A0ABX6P123_9BURK</name>
<protein>
    <recommendedName>
        <fullName evidence="4">Tripartite tricarboxylate transporter substrate binding protein</fullName>
    </recommendedName>
</protein>
<evidence type="ECO:0000313" key="2">
    <source>
        <dbReference type="EMBL" id="QJW83763.1"/>
    </source>
</evidence>